<evidence type="ECO:0000313" key="1">
    <source>
        <dbReference type="EMBL" id="KAF2745548.1"/>
    </source>
</evidence>
<keyword evidence="2" id="KW-1185">Reference proteome</keyword>
<dbReference type="PANTHER" id="PTHR15396">
    <property type="entry name" value="RIBONUCLEASE P PROTEIN SUBUNIT P40"/>
    <property type="match status" value="1"/>
</dbReference>
<dbReference type="GO" id="GO:0001682">
    <property type="term" value="P:tRNA 5'-leader removal"/>
    <property type="evidence" value="ECO:0007669"/>
    <property type="project" value="InterPro"/>
</dbReference>
<dbReference type="Proteomes" id="UP000799440">
    <property type="component" value="Unassembled WGS sequence"/>
</dbReference>
<dbReference type="GO" id="GO:0000172">
    <property type="term" value="C:ribonuclease MRP complex"/>
    <property type="evidence" value="ECO:0007669"/>
    <property type="project" value="TreeGrafter"/>
</dbReference>
<accession>A0A6A6V4R0</accession>
<dbReference type="GO" id="GO:0000171">
    <property type="term" value="F:ribonuclease MRP activity"/>
    <property type="evidence" value="ECO:0007669"/>
    <property type="project" value="TreeGrafter"/>
</dbReference>
<name>A0A6A6V4R0_9PLEO</name>
<dbReference type="EMBL" id="MU006582">
    <property type="protein sequence ID" value="KAF2745548.1"/>
    <property type="molecule type" value="Genomic_DNA"/>
</dbReference>
<dbReference type="AlphaFoldDB" id="A0A6A6V4R0"/>
<evidence type="ECO:0000313" key="2">
    <source>
        <dbReference type="Proteomes" id="UP000799440"/>
    </source>
</evidence>
<reference evidence="1" key="1">
    <citation type="journal article" date="2020" name="Stud. Mycol.">
        <title>101 Dothideomycetes genomes: a test case for predicting lifestyles and emergence of pathogens.</title>
        <authorList>
            <person name="Haridas S."/>
            <person name="Albert R."/>
            <person name="Binder M."/>
            <person name="Bloem J."/>
            <person name="Labutti K."/>
            <person name="Salamov A."/>
            <person name="Andreopoulos B."/>
            <person name="Baker S."/>
            <person name="Barry K."/>
            <person name="Bills G."/>
            <person name="Bluhm B."/>
            <person name="Cannon C."/>
            <person name="Castanera R."/>
            <person name="Culley D."/>
            <person name="Daum C."/>
            <person name="Ezra D."/>
            <person name="Gonzalez J."/>
            <person name="Henrissat B."/>
            <person name="Kuo A."/>
            <person name="Liang C."/>
            <person name="Lipzen A."/>
            <person name="Lutzoni F."/>
            <person name="Magnuson J."/>
            <person name="Mondo S."/>
            <person name="Nolan M."/>
            <person name="Ohm R."/>
            <person name="Pangilinan J."/>
            <person name="Park H.-J."/>
            <person name="Ramirez L."/>
            <person name="Alfaro M."/>
            <person name="Sun H."/>
            <person name="Tritt A."/>
            <person name="Yoshinaga Y."/>
            <person name="Zwiers L.-H."/>
            <person name="Turgeon B."/>
            <person name="Goodwin S."/>
            <person name="Spatafora J."/>
            <person name="Crous P."/>
            <person name="Grigoriev I."/>
        </authorList>
    </citation>
    <scope>NUCLEOTIDE SEQUENCE</scope>
    <source>
        <strain evidence="1">CBS 119925</strain>
    </source>
</reference>
<dbReference type="GO" id="GO:0004526">
    <property type="term" value="F:ribonuclease P activity"/>
    <property type="evidence" value="ECO:0007669"/>
    <property type="project" value="TreeGrafter"/>
</dbReference>
<dbReference type="Pfam" id="PF08584">
    <property type="entry name" value="Ribonuc_P_40"/>
    <property type="match status" value="1"/>
</dbReference>
<dbReference type="GO" id="GO:0000447">
    <property type="term" value="P:endonucleolytic cleavage in ITS1 to separate SSU-rRNA from 5.8S rRNA and LSU-rRNA from tricistronic rRNA transcript (SSU-rRNA, 5.8S rRNA, LSU-rRNA)"/>
    <property type="evidence" value="ECO:0007669"/>
    <property type="project" value="TreeGrafter"/>
</dbReference>
<dbReference type="InterPro" id="IPR013893">
    <property type="entry name" value="RNase_P_Rpp40"/>
</dbReference>
<dbReference type="OrthoDB" id="63112at2759"/>
<gene>
    <name evidence="1" type="ORF">M011DRAFT_469600</name>
</gene>
<sequence>MLDIHKDDAPPPKVQFTHSLLPSYIDPQNVTTKKKPFSIFNANPFSHTLELILPEEVYELVRARLETANDDAIPRPQYARVYMKLEDLLCGEFFIQYVKMGNIMMRSEGRTNVDNIFTLYEGVLRLELDRPTYERCGLQGSPMEDGGRKHQKARWVVEYDLRAPSMLHGKKGFSRLLWAAQNVLNGSLKWLFYDLSQEGKDAGTMDTKEPLSAHHPSLHTIVPDILGMGDVSTPELDISHLSSSYDEEASLALLEWLHLVSLDSPRIMASDRIDPFLARYEVPDLGSGSQTRNLVRVRYKGFIPPQFVRSVFLAVRKQGLKIAKDDHDGEGGTTNGEEKRWFAVSGKGFGRTGGGWYTVMQFAGRDTLAWEGL</sequence>
<organism evidence="1 2">
    <name type="scientific">Sporormia fimetaria CBS 119925</name>
    <dbReference type="NCBI Taxonomy" id="1340428"/>
    <lineage>
        <taxon>Eukaryota</taxon>
        <taxon>Fungi</taxon>
        <taxon>Dikarya</taxon>
        <taxon>Ascomycota</taxon>
        <taxon>Pezizomycotina</taxon>
        <taxon>Dothideomycetes</taxon>
        <taxon>Pleosporomycetidae</taxon>
        <taxon>Pleosporales</taxon>
        <taxon>Sporormiaceae</taxon>
        <taxon>Sporormia</taxon>
    </lineage>
</organism>
<dbReference type="PANTHER" id="PTHR15396:SF1">
    <property type="entry name" value="RIBONUCLEASE P PROTEIN SUBUNIT P40"/>
    <property type="match status" value="1"/>
</dbReference>
<dbReference type="GO" id="GO:0030681">
    <property type="term" value="C:multimeric ribonuclease P complex"/>
    <property type="evidence" value="ECO:0007669"/>
    <property type="project" value="TreeGrafter"/>
</dbReference>
<protein>
    <submittedName>
        <fullName evidence="1">Uncharacterized protein</fullName>
    </submittedName>
</protein>
<proteinExistence type="predicted"/>